<dbReference type="Gene3D" id="3.40.50.300">
    <property type="entry name" value="P-loop containing nucleotide triphosphate hydrolases"/>
    <property type="match status" value="1"/>
</dbReference>
<dbReference type="RefSeq" id="WP_282214122.1">
    <property type="nucleotide sequence ID" value="NZ_BAAAUN010000001.1"/>
</dbReference>
<evidence type="ECO:0000313" key="1">
    <source>
        <dbReference type="EMBL" id="WDM43990.1"/>
    </source>
</evidence>
<sequence>MSDQRTEFLGALLALMPVPELHGPNLIVGIDGVDGVDGSGKTRLADELAARMPESSPVVRVSIDGFHHVREKRYRRGPRSPEGFWLDSYDYEQFRQEVIDPFRSGRGTYLSAGHDVDSDRLLSGPRRDVQQGSILLVDGIFLHRPELVDVWDLTVFLDVPFMESVRRMSVRDGLPGDPDAEENTRYVGGQKLYLSECRPADRATIHVDYRHLDRPRIRRAARQPAHQRHREGT</sequence>
<accession>A0ABY7XPF2</accession>
<keyword evidence="1" id="KW-0808">Transferase</keyword>
<dbReference type="SUPFAM" id="SSF52540">
    <property type="entry name" value="P-loop containing nucleoside triphosphate hydrolases"/>
    <property type="match status" value="1"/>
</dbReference>
<keyword evidence="2" id="KW-1185">Reference proteome</keyword>
<keyword evidence="1" id="KW-0418">Kinase</keyword>
<gene>
    <name evidence="1" type="ORF">KV395_12370</name>
</gene>
<protein>
    <submittedName>
        <fullName evidence="1">Uridine kinase</fullName>
    </submittedName>
</protein>
<dbReference type="GO" id="GO:0016301">
    <property type="term" value="F:kinase activity"/>
    <property type="evidence" value="ECO:0007669"/>
    <property type="project" value="UniProtKB-KW"/>
</dbReference>
<proteinExistence type="predicted"/>
<dbReference type="Proteomes" id="UP001215097">
    <property type="component" value="Chromosome"/>
</dbReference>
<evidence type="ECO:0000313" key="2">
    <source>
        <dbReference type="Proteomes" id="UP001215097"/>
    </source>
</evidence>
<dbReference type="EMBL" id="CP078075">
    <property type="protein sequence ID" value="WDM43990.1"/>
    <property type="molecule type" value="Genomic_DNA"/>
</dbReference>
<organism evidence="1 2">
    <name type="scientific">Microbacterium luteolum</name>
    <name type="common">Aureobacterium luteolum</name>
    <dbReference type="NCBI Taxonomy" id="69367"/>
    <lineage>
        <taxon>Bacteria</taxon>
        <taxon>Bacillati</taxon>
        <taxon>Actinomycetota</taxon>
        <taxon>Actinomycetes</taxon>
        <taxon>Micrococcales</taxon>
        <taxon>Microbacteriaceae</taxon>
        <taxon>Microbacterium</taxon>
    </lineage>
</organism>
<dbReference type="InterPro" id="IPR027417">
    <property type="entry name" value="P-loop_NTPase"/>
</dbReference>
<name>A0ABY7XPF2_MICLT</name>
<reference evidence="1 2" key="1">
    <citation type="submission" date="2021-06" db="EMBL/GenBank/DDBJ databases">
        <title>Genome-based taxonomic framework of Microbacterium strains isolated from marine environment, the description of four new species and reclassification of four preexisting species.</title>
        <authorList>
            <person name="Lee S.D."/>
            <person name="Kim S.-M."/>
            <person name="Byeon Y.-S."/>
            <person name="Yang H.L."/>
            <person name="Kim I.S."/>
        </authorList>
    </citation>
    <scope>NUCLEOTIDE SEQUENCE [LARGE SCALE GENOMIC DNA]</scope>
    <source>
        <strain evidence="1 2">KACC 14465</strain>
    </source>
</reference>